<dbReference type="GO" id="GO:0006355">
    <property type="term" value="P:regulation of DNA-templated transcription"/>
    <property type="evidence" value="ECO:0007669"/>
    <property type="project" value="InterPro"/>
</dbReference>
<dbReference type="PANTHER" id="PTHR32071:SF122">
    <property type="entry name" value="SIGMA FACTOR"/>
    <property type="match status" value="1"/>
</dbReference>
<keyword evidence="5" id="KW-1185">Reference proteome</keyword>
<dbReference type="InterPro" id="IPR027417">
    <property type="entry name" value="P-loop_NTPase"/>
</dbReference>
<dbReference type="CDD" id="cd00009">
    <property type="entry name" value="AAA"/>
    <property type="match status" value="1"/>
</dbReference>
<dbReference type="EMBL" id="CP063849">
    <property type="protein sequence ID" value="QOY90835.1"/>
    <property type="molecule type" value="Genomic_DNA"/>
</dbReference>
<accession>A0A7S7SP66</accession>
<name>A0A7S7SP66_PALFE</name>
<evidence type="ECO:0000259" key="3">
    <source>
        <dbReference type="PROSITE" id="PS50045"/>
    </source>
</evidence>
<dbReference type="PANTHER" id="PTHR32071">
    <property type="entry name" value="TRANSCRIPTIONAL REGULATORY PROTEIN"/>
    <property type="match status" value="1"/>
</dbReference>
<dbReference type="SUPFAM" id="SSF52540">
    <property type="entry name" value="P-loop containing nucleoside triphosphate hydrolases"/>
    <property type="match status" value="1"/>
</dbReference>
<feature type="domain" description="Sigma-54 factor interaction" evidence="3">
    <location>
        <begin position="163"/>
        <end position="426"/>
    </location>
</feature>
<dbReference type="InterPro" id="IPR003593">
    <property type="entry name" value="AAA+_ATPase"/>
</dbReference>
<dbReference type="Pfam" id="PF00158">
    <property type="entry name" value="Sigma54_activat"/>
    <property type="match status" value="1"/>
</dbReference>
<dbReference type="PROSITE" id="PS50045">
    <property type="entry name" value="SIGMA54_INTERACT_4"/>
    <property type="match status" value="1"/>
</dbReference>
<dbReference type="RefSeq" id="WP_194452492.1">
    <property type="nucleotide sequence ID" value="NZ_CP063849.1"/>
</dbReference>
<protein>
    <submittedName>
        <fullName evidence="4">Sigma-54-dependent Fis family transcriptional regulator</fullName>
    </submittedName>
</protein>
<keyword evidence="2" id="KW-0067">ATP-binding</keyword>
<evidence type="ECO:0000256" key="2">
    <source>
        <dbReference type="ARBA" id="ARBA00022840"/>
    </source>
</evidence>
<dbReference type="Proteomes" id="UP000593892">
    <property type="component" value="Chromosome"/>
</dbReference>
<dbReference type="GO" id="GO:0005524">
    <property type="term" value="F:ATP binding"/>
    <property type="evidence" value="ECO:0007669"/>
    <property type="project" value="UniProtKB-KW"/>
</dbReference>
<organism evidence="4 5">
    <name type="scientific">Paludibaculum fermentans</name>
    <dbReference type="NCBI Taxonomy" id="1473598"/>
    <lineage>
        <taxon>Bacteria</taxon>
        <taxon>Pseudomonadati</taxon>
        <taxon>Acidobacteriota</taxon>
        <taxon>Terriglobia</taxon>
        <taxon>Bryobacterales</taxon>
        <taxon>Bryobacteraceae</taxon>
        <taxon>Paludibaculum</taxon>
    </lineage>
</organism>
<keyword evidence="1" id="KW-0547">Nucleotide-binding</keyword>
<proteinExistence type="predicted"/>
<dbReference type="KEGG" id="pfer:IRI77_13075"/>
<dbReference type="Gene3D" id="1.10.8.60">
    <property type="match status" value="1"/>
</dbReference>
<dbReference type="AlphaFoldDB" id="A0A7S7SP66"/>
<gene>
    <name evidence="4" type="ORF">IRI77_13075</name>
</gene>
<evidence type="ECO:0000313" key="4">
    <source>
        <dbReference type="EMBL" id="QOY90835.1"/>
    </source>
</evidence>
<dbReference type="SMART" id="SM00382">
    <property type="entry name" value="AAA"/>
    <property type="match status" value="1"/>
</dbReference>
<dbReference type="Gene3D" id="3.40.50.300">
    <property type="entry name" value="P-loop containing nucleotide triphosphate hydrolases"/>
    <property type="match status" value="1"/>
</dbReference>
<evidence type="ECO:0000313" key="5">
    <source>
        <dbReference type="Proteomes" id="UP000593892"/>
    </source>
</evidence>
<evidence type="ECO:0000256" key="1">
    <source>
        <dbReference type="ARBA" id="ARBA00022741"/>
    </source>
</evidence>
<reference evidence="4 5" key="1">
    <citation type="submission" date="2020-10" db="EMBL/GenBank/DDBJ databases">
        <title>Complete genome sequence of Paludibaculum fermentans P105T, a facultatively anaerobic acidobacterium capable of dissimilatory Fe(III) reduction.</title>
        <authorList>
            <person name="Dedysh S.N."/>
            <person name="Beletsky A.V."/>
            <person name="Kulichevskaya I.S."/>
            <person name="Mardanov A.V."/>
            <person name="Ravin N.V."/>
        </authorList>
    </citation>
    <scope>NUCLEOTIDE SEQUENCE [LARGE SCALE GENOMIC DNA]</scope>
    <source>
        <strain evidence="4 5">P105</strain>
    </source>
</reference>
<dbReference type="InterPro" id="IPR002078">
    <property type="entry name" value="Sigma_54_int"/>
</dbReference>
<sequence>MGAFHESDRHFLHSVANLGYCNPFLTERVELERAVLGREFQSGGPVWSASVSDPAATRPNVPPITRKVEAAIGRLRQCLADAADVQPEELSDYAETVHYLLYHRYYPRFANPGKQPLYRDFLADWNRLCHVPGKRFESALPPAHLFACFRQIQRAFHAIYDRIIGNSMPAARLRASIWQSVFTHDMRRYHRTLYRKMGEFPTLITGPSGTGKELIARAIAGSRYVPFDPDRLEFLEPVAESFLPINLAALSPTLIESELFGHRRGAFTGAIGDRHGWLEACPEAGSVFLDELGEMEHAIQVKLLRVIETRCFSAVGDTAVREFHGKLIAATNRDLPREIRAGRFREDLYYRLCADLIRTPSLAEQLADAPEVMHELLLHMTKRTVGDEAERCLPEVETWIGQNLPVDYAWPGNYRELEQCVRNVVIRRSYRPLEASVTAEDDLVTAFRNGTLTAEELLARYAAQVYQLTGSYEEAARRMGLDRRTVKAKVEAFLQSGAPSLGLKS</sequence>